<keyword evidence="4" id="KW-0223">Dioxygenase</keyword>
<evidence type="ECO:0000259" key="9">
    <source>
        <dbReference type="Pfam" id="PF06155"/>
    </source>
</evidence>
<feature type="non-terminal residue" evidence="10">
    <location>
        <position position="360"/>
    </location>
</feature>
<gene>
    <name evidence="10" type="ORF">GHK86_05445</name>
</gene>
<evidence type="ECO:0000256" key="4">
    <source>
        <dbReference type="ARBA" id="ARBA00022964"/>
    </source>
</evidence>
<dbReference type="Pfam" id="PF02668">
    <property type="entry name" value="TauD"/>
    <property type="match status" value="1"/>
</dbReference>
<evidence type="ECO:0000259" key="8">
    <source>
        <dbReference type="Pfam" id="PF02668"/>
    </source>
</evidence>
<feature type="region of interest" description="Disordered" evidence="7">
    <location>
        <begin position="67"/>
        <end position="86"/>
    </location>
</feature>
<evidence type="ECO:0000313" key="11">
    <source>
        <dbReference type="Proteomes" id="UP000437736"/>
    </source>
</evidence>
<dbReference type="Gene3D" id="3.60.130.10">
    <property type="entry name" value="Clavaminate synthase-like"/>
    <property type="match status" value="1"/>
</dbReference>
<feature type="domain" description="TauD/TfdA-like" evidence="8">
    <location>
        <begin position="114"/>
        <end position="339"/>
    </location>
</feature>
<dbReference type="Proteomes" id="UP000437736">
    <property type="component" value="Unassembled WGS sequence"/>
</dbReference>
<evidence type="ECO:0000256" key="5">
    <source>
        <dbReference type="ARBA" id="ARBA00023002"/>
    </source>
</evidence>
<keyword evidence="6" id="KW-0408">Iron</keyword>
<keyword evidence="11" id="KW-1185">Reference proteome</keyword>
<comment type="caution">
    <text evidence="10">The sequence shown here is derived from an EMBL/GenBank/DDBJ whole genome shotgun (WGS) entry which is preliminary data.</text>
</comment>
<organism evidence="10 11">
    <name type="scientific">Acidiferrimicrobium australe</name>
    <dbReference type="NCBI Taxonomy" id="2664430"/>
    <lineage>
        <taxon>Bacteria</taxon>
        <taxon>Bacillati</taxon>
        <taxon>Actinomycetota</taxon>
        <taxon>Acidimicrobiia</taxon>
        <taxon>Acidimicrobiales</taxon>
        <taxon>Acidimicrobiaceae</taxon>
        <taxon>Acidiferrimicrobium</taxon>
    </lineage>
</organism>
<dbReference type="InterPro" id="IPR038492">
    <property type="entry name" value="GBBH-like_N_sf"/>
</dbReference>
<dbReference type="InterPro" id="IPR010376">
    <property type="entry name" value="GBBH-like_N"/>
</dbReference>
<dbReference type="Gene3D" id="3.30.2020.30">
    <property type="match status" value="1"/>
</dbReference>
<sequence length="360" mass="38907">MIAVPAVWLRDNCRCAACRDPRSGQKRFRLADLPADVAVERVEWAGEGAARTATVVFAPDGHRSVYPASWLEGPPPPDGDGRRDESTKRLWVAADLPGPPTASWGAYCAGGDVRRRVLEAVQQVGFALLRGTPTAPGTVLEVAGTFGFVRETNYGRLFDVRVEADPTNLAFTGLAIAPHTDNPYRDPVPTLQLLHCLTNAVEGGESGLLDGFRAFADLRASDPDAYGVLRRTPLPFAWTDGHAFLAAERPAVETDPAGRIAAVRWNDRSLGTLRLPVAELGPVYAALRRFARLVAEPSRLLSLRLDAGDCLIMDNTRVLHARTAFAESAAGHRHLQGCYADLDGLDSTVTRLRREAEGGV</sequence>
<evidence type="ECO:0000313" key="10">
    <source>
        <dbReference type="EMBL" id="MST32170.1"/>
    </source>
</evidence>
<protein>
    <submittedName>
        <fullName evidence="10">DUF971 domain-containing protein</fullName>
    </submittedName>
</protein>
<dbReference type="InterPro" id="IPR003819">
    <property type="entry name" value="TauD/TfdA-like"/>
</dbReference>
<accession>A0ABW9QQR1</accession>
<feature type="domain" description="Gamma-butyrobetaine hydroxylase-like N-terminal" evidence="9">
    <location>
        <begin position="3"/>
        <end position="71"/>
    </location>
</feature>
<keyword evidence="3" id="KW-0479">Metal-binding</keyword>
<name>A0ABW9QQR1_9ACTN</name>
<evidence type="ECO:0000256" key="2">
    <source>
        <dbReference type="ARBA" id="ARBA00008654"/>
    </source>
</evidence>
<reference evidence="10 11" key="1">
    <citation type="submission" date="2019-11" db="EMBL/GenBank/DDBJ databases">
        <title>Acidiferrimicrobium australis gen. nov., sp. nov., an acidophilic and obligately heterotrophic, member of the Actinobacteria that catalyses dissimilatory oxido- reduction of iron isolated from metal-rich acidic water in Chile.</title>
        <authorList>
            <person name="Gonzalez D."/>
            <person name="Huber K."/>
            <person name="Hedrich S."/>
            <person name="Rojas-Villalobos C."/>
            <person name="Quatrini R."/>
            <person name="Dinamarca M.A."/>
            <person name="Schwarz A."/>
            <person name="Canales C."/>
            <person name="Nancucheo I."/>
        </authorList>
    </citation>
    <scope>NUCLEOTIDE SEQUENCE [LARGE SCALE GENOMIC DNA]</scope>
    <source>
        <strain evidence="10 11">USS-CCA1</strain>
    </source>
</reference>
<evidence type="ECO:0000256" key="1">
    <source>
        <dbReference type="ARBA" id="ARBA00001954"/>
    </source>
</evidence>
<dbReference type="CDD" id="cd00250">
    <property type="entry name" value="CAS_like"/>
    <property type="match status" value="1"/>
</dbReference>
<dbReference type="SUPFAM" id="SSF51197">
    <property type="entry name" value="Clavaminate synthase-like"/>
    <property type="match status" value="1"/>
</dbReference>
<comment type="similarity">
    <text evidence="2">Belongs to the gamma-BBH/TMLD family.</text>
</comment>
<dbReference type="Pfam" id="PF06155">
    <property type="entry name" value="GBBH-like_N"/>
    <property type="match status" value="1"/>
</dbReference>
<evidence type="ECO:0000256" key="7">
    <source>
        <dbReference type="SAM" id="MobiDB-lite"/>
    </source>
</evidence>
<dbReference type="PANTHER" id="PTHR10696">
    <property type="entry name" value="GAMMA-BUTYROBETAINE HYDROXYLASE-RELATED"/>
    <property type="match status" value="1"/>
</dbReference>
<evidence type="ECO:0000256" key="6">
    <source>
        <dbReference type="ARBA" id="ARBA00023004"/>
    </source>
</evidence>
<comment type="cofactor">
    <cofactor evidence="1">
        <name>Fe(2+)</name>
        <dbReference type="ChEBI" id="CHEBI:29033"/>
    </cofactor>
</comment>
<proteinExistence type="inferred from homology"/>
<dbReference type="InterPro" id="IPR050411">
    <property type="entry name" value="AlphaKG_dependent_hydroxylases"/>
</dbReference>
<keyword evidence="5" id="KW-0560">Oxidoreductase</keyword>
<dbReference type="InterPro" id="IPR042098">
    <property type="entry name" value="TauD-like_sf"/>
</dbReference>
<evidence type="ECO:0000256" key="3">
    <source>
        <dbReference type="ARBA" id="ARBA00022723"/>
    </source>
</evidence>
<dbReference type="PANTHER" id="PTHR10696:SF25">
    <property type="entry name" value="OXIDOREDUCTASE AIM17-RELATED"/>
    <property type="match status" value="1"/>
</dbReference>
<dbReference type="EMBL" id="WJHE01000231">
    <property type="protein sequence ID" value="MST32170.1"/>
    <property type="molecule type" value="Genomic_DNA"/>
</dbReference>